<evidence type="ECO:0000256" key="5">
    <source>
        <dbReference type="ARBA" id="ARBA00023163"/>
    </source>
</evidence>
<dbReference type="eggNOG" id="KOG1875">
    <property type="taxonomic scope" value="Eukaryota"/>
</dbReference>
<feature type="compositionally biased region" description="Polar residues" evidence="8">
    <location>
        <begin position="744"/>
        <end position="781"/>
    </location>
</feature>
<accession>D8RSL6</accession>
<comment type="subunit">
    <text evidence="7">Component of the Mediator complex.</text>
</comment>
<proteinExistence type="inferred from homology"/>
<dbReference type="EMBL" id="GL377588">
    <property type="protein sequence ID" value="EFJ25091.1"/>
    <property type="molecule type" value="Genomic_DNA"/>
</dbReference>
<feature type="region of interest" description="Disordered" evidence="8">
    <location>
        <begin position="744"/>
        <end position="799"/>
    </location>
</feature>
<sequence length="1663" mass="182410">MALQQLGQETVPLSVLVKRAAEAAYTGLKEVCEAAPEQSDAEKKISLLKFILKTRQRLLRLLVICKWCRQIPLVERCQQLMGTLSNHDMSFTQAADSMFYLHESLQQSRAPMYDVASAMDVLFTGGFPRMPKCIEDLNVQPVLEGWKKDNVLQKLDTLLRSKLLDIAIPKEFTSVSVRDGRLTLRVDGEFEVELTLGYRGNASLWRVLHLKLLVGESSRPAKFSDMQRLALSDDLERRMSALENPFGIIYTVLHEFCAALVMDTLWRQVRALRHGRWKDAIRLDLSFETAASGNPATQAPADAEADPSKSRVHGVKITYWLDLAKGGESLLPSLRIEPGSDQRISCQHQPPLTDPGTGNDAEFVLDQSRLDVEKLILRVINCNIHSRLVEVQKSLKANTYIHRVEDDVDKAYILGVPNGFCVSFPVQDTSDIGEDSLHVRAYGDLYICLSISIRNGRFVLRAPSTLLSLSLVQEMEEAINQGTSVVDVFINLRNQSIIHHYASLGGSMNLKVFEKGAITLKFPEDGPKLGSDVLVLGFPNTGDLYFLAVHLDPAFMPLFVLLEAQKLVPLPNRTTVAAKHLVIRRYMSIDISKFSLAGNDENLSLLSDNVKSGGRSLVPKTAEVRNGFDRMDNQVVKLEKAEQQPNFAMGQLQRYHASPSVSLGSPSSRASFGNHNRKSSSSNNLLALVSQAMGSPARNSFSRMSPSTKLPELEYGRLKSPLLPVDNPASPDLDDDHLSKLIESISTGGPATDNMASTGLRQVHSSPSSRTVKSASKNSLKSLHLVPRKGLPDGLGSPLAKDMDRSPYLLPAPSRQLSSLKRKPESDIFSSLPSLQRLSLGARKKQKVEAPSNALEVFSGQPYAAVVAAANQGKAPPVTHMAVLLHVVKRSWLVIKHARLTNQMDSLGISYVEEGRLSSSAGLIFRLATSRMRGDMGKYCNAWQRISLSLGQHGSDGWEVKVRDSHYKSLWSLQKQKVADWGAGVQLAALSEADAHIKCSQEGLILSYSTVEDDSIKKLLADLERLRSARAFAHCMKKLLEDRMDEGDEGASRTDTKWEAITRAFKVEALGLTSLWFSYTGSMPGILARFVVEWASDQEGCIVHVSPEQLWPHTKYLEDLINGGDVELLLDAIRITAGPLHALAGAIRPARMTAPVSSIVASAISPPGQVSPPNSSATPQSRATGLSIQIPTITSGPGRGPGPGIVPSSLLPTDISVLMRSPYWIRIVYRKQFSVDMRCFEGDQVWLQPAPPPQGAGPDAGGSLPCPQFRPFVMENVLNSSETVVTGVQQNGPASANPRSNASATRNTPSSAASGRNLVIGGPGYPSYRGELNSAFCGVSDDGGYSGAWVPLPALKKVLRSTLKYLGVLWLFAQFPNIIREVLGSVMNGRDGTLLHLDPEQPALRFNIGNCMFAVNMHRHQLYLQGLNVKKFQQPPPELQTDPPGADADLTNGEMLEITEFFAQRVASEPYDASRLASFVTILTLPIAVLREFLGLISWMKEAQKNQAVEATPRPRIELCLENRLVINTTMKEEAGSSTSVKSSILHDREREIVEFALTVFLDLGPHVNVNVAGGAGWLPQCVSVRMRYYYNKGGRRVLLVGLEGSHGGRACWSRGDEWERLKERTKVLEAAAAGQESSGRLRAVAESVQLTLQSALQQLRAV</sequence>
<gene>
    <name evidence="10" type="ORF">SELMODRAFT_173883</name>
</gene>
<dbReference type="InterPro" id="IPR055122">
    <property type="entry name" value="Med14_N"/>
</dbReference>
<protein>
    <recommendedName>
        <fullName evidence="7">Mediator of RNA polymerase II transcription subunit 14</fullName>
    </recommendedName>
    <alternativeName>
        <fullName evidence="7">Mediator complex subunit 14</fullName>
    </alternativeName>
</protein>
<evidence type="ECO:0000256" key="6">
    <source>
        <dbReference type="ARBA" id="ARBA00023242"/>
    </source>
</evidence>
<evidence type="ECO:0000256" key="2">
    <source>
        <dbReference type="ARBA" id="ARBA00007813"/>
    </source>
</evidence>
<comment type="subcellular location">
    <subcellularLocation>
        <location evidence="1 7">Nucleus</location>
    </subcellularLocation>
</comment>
<keyword evidence="4 7" id="KW-0010">Activator</keyword>
<keyword evidence="11" id="KW-1185">Reference proteome</keyword>
<keyword evidence="5 7" id="KW-0804">Transcription</keyword>
<evidence type="ECO:0000313" key="11">
    <source>
        <dbReference type="Proteomes" id="UP000001514"/>
    </source>
</evidence>
<dbReference type="HOGENOM" id="CLU_002817_0_0_1"/>
<dbReference type="Gramene" id="EFJ25091">
    <property type="protein sequence ID" value="EFJ25091"/>
    <property type="gene ID" value="SELMODRAFT_173883"/>
</dbReference>
<dbReference type="GO" id="GO:0070847">
    <property type="term" value="C:core mediator complex"/>
    <property type="evidence" value="ECO:0000318"/>
    <property type="project" value="GO_Central"/>
</dbReference>
<evidence type="ECO:0000313" key="10">
    <source>
        <dbReference type="EMBL" id="EFJ25091.1"/>
    </source>
</evidence>
<keyword evidence="6 7" id="KW-0539">Nucleus</keyword>
<feature type="compositionally biased region" description="Low complexity" evidence="8">
    <location>
        <begin position="658"/>
        <end position="671"/>
    </location>
</feature>
<evidence type="ECO:0000256" key="4">
    <source>
        <dbReference type="ARBA" id="ARBA00023159"/>
    </source>
</evidence>
<dbReference type="PANTHER" id="PTHR12809:SF2">
    <property type="entry name" value="MEDIATOR OF RNA POLYMERASE II TRANSCRIPTION SUBUNIT 14"/>
    <property type="match status" value="1"/>
</dbReference>
<dbReference type="FunCoup" id="D8RSL6">
    <property type="interactions" value="2027"/>
</dbReference>
<keyword evidence="3 7" id="KW-0805">Transcription regulation</keyword>
<dbReference type="InterPro" id="IPR013947">
    <property type="entry name" value="Mediator_Med14"/>
</dbReference>
<dbReference type="InParanoid" id="D8RSL6"/>
<comment type="similarity">
    <text evidence="2 7">Belongs to the Mediator complex subunit 14 family.</text>
</comment>
<dbReference type="Proteomes" id="UP000001514">
    <property type="component" value="Unassembled WGS sequence"/>
</dbReference>
<dbReference type="STRING" id="88036.D8RSL6"/>
<dbReference type="Pfam" id="PF08638">
    <property type="entry name" value="Med14"/>
    <property type="match status" value="1"/>
</dbReference>
<dbReference type="OMA" id="DVQLQCH"/>
<evidence type="ECO:0000256" key="1">
    <source>
        <dbReference type="ARBA" id="ARBA00004123"/>
    </source>
</evidence>
<evidence type="ECO:0000259" key="9">
    <source>
        <dbReference type="Pfam" id="PF08638"/>
    </source>
</evidence>
<comment type="function">
    <text evidence="7">Component of the Mediator complex, a coactivator involved in the regulated transcription of nearly all RNA polymerase II-dependent genes. Mediator functions as a bridge to convey information from gene-specific regulatory proteins to the basal RNA polymerase II transcription machinery. Mediator is recruited to promoters by direct interactions with regulatory proteins and serves as a scaffold for the assembly of a functional preinitiation complex with RNA polymerase II and the general transcription factors.</text>
</comment>
<feature type="region of interest" description="Disordered" evidence="8">
    <location>
        <begin position="1288"/>
        <end position="1318"/>
    </location>
</feature>
<reference evidence="10 11" key="1">
    <citation type="journal article" date="2011" name="Science">
        <title>The Selaginella genome identifies genetic changes associated with the evolution of vascular plants.</title>
        <authorList>
            <person name="Banks J.A."/>
            <person name="Nishiyama T."/>
            <person name="Hasebe M."/>
            <person name="Bowman J.L."/>
            <person name="Gribskov M."/>
            <person name="dePamphilis C."/>
            <person name="Albert V.A."/>
            <person name="Aono N."/>
            <person name="Aoyama T."/>
            <person name="Ambrose B.A."/>
            <person name="Ashton N.W."/>
            <person name="Axtell M.J."/>
            <person name="Barker E."/>
            <person name="Barker M.S."/>
            <person name="Bennetzen J.L."/>
            <person name="Bonawitz N.D."/>
            <person name="Chapple C."/>
            <person name="Cheng C."/>
            <person name="Correa L.G."/>
            <person name="Dacre M."/>
            <person name="DeBarry J."/>
            <person name="Dreyer I."/>
            <person name="Elias M."/>
            <person name="Engstrom E.M."/>
            <person name="Estelle M."/>
            <person name="Feng L."/>
            <person name="Finet C."/>
            <person name="Floyd S.K."/>
            <person name="Frommer W.B."/>
            <person name="Fujita T."/>
            <person name="Gramzow L."/>
            <person name="Gutensohn M."/>
            <person name="Harholt J."/>
            <person name="Hattori M."/>
            <person name="Heyl A."/>
            <person name="Hirai T."/>
            <person name="Hiwatashi Y."/>
            <person name="Ishikawa M."/>
            <person name="Iwata M."/>
            <person name="Karol K.G."/>
            <person name="Koehler B."/>
            <person name="Kolukisaoglu U."/>
            <person name="Kubo M."/>
            <person name="Kurata T."/>
            <person name="Lalonde S."/>
            <person name="Li K."/>
            <person name="Li Y."/>
            <person name="Litt A."/>
            <person name="Lyons E."/>
            <person name="Manning G."/>
            <person name="Maruyama T."/>
            <person name="Michael T.P."/>
            <person name="Mikami K."/>
            <person name="Miyazaki S."/>
            <person name="Morinaga S."/>
            <person name="Murata T."/>
            <person name="Mueller-Roeber B."/>
            <person name="Nelson D.R."/>
            <person name="Obara M."/>
            <person name="Oguri Y."/>
            <person name="Olmstead R.G."/>
            <person name="Onodera N."/>
            <person name="Petersen B.L."/>
            <person name="Pils B."/>
            <person name="Prigge M."/>
            <person name="Rensing S.A."/>
            <person name="Riano-Pachon D.M."/>
            <person name="Roberts A.W."/>
            <person name="Sato Y."/>
            <person name="Scheller H.V."/>
            <person name="Schulz B."/>
            <person name="Schulz C."/>
            <person name="Shakirov E.V."/>
            <person name="Shibagaki N."/>
            <person name="Shinohara N."/>
            <person name="Shippen D.E."/>
            <person name="Soerensen I."/>
            <person name="Sotooka R."/>
            <person name="Sugimoto N."/>
            <person name="Sugita M."/>
            <person name="Sumikawa N."/>
            <person name="Tanurdzic M."/>
            <person name="Theissen G."/>
            <person name="Ulvskov P."/>
            <person name="Wakazuki S."/>
            <person name="Weng J.K."/>
            <person name="Willats W.W."/>
            <person name="Wipf D."/>
            <person name="Wolf P.G."/>
            <person name="Yang L."/>
            <person name="Zimmer A.D."/>
            <person name="Zhu Q."/>
            <person name="Mitros T."/>
            <person name="Hellsten U."/>
            <person name="Loque D."/>
            <person name="Otillar R."/>
            <person name="Salamov A."/>
            <person name="Schmutz J."/>
            <person name="Shapiro H."/>
            <person name="Lindquist E."/>
            <person name="Lucas S."/>
            <person name="Rokhsar D."/>
            <person name="Grigoriev I.V."/>
        </authorList>
    </citation>
    <scope>NUCLEOTIDE SEQUENCE [LARGE SCALE GENOMIC DNA]</scope>
</reference>
<feature type="domain" description="Mediator complex subunit MED14 N-terminal" evidence="9">
    <location>
        <begin position="10"/>
        <end position="197"/>
    </location>
</feature>
<evidence type="ECO:0000256" key="8">
    <source>
        <dbReference type="SAM" id="MobiDB-lite"/>
    </source>
</evidence>
<dbReference type="GO" id="GO:0016592">
    <property type="term" value="C:mediator complex"/>
    <property type="evidence" value="ECO:0000318"/>
    <property type="project" value="GO_Central"/>
</dbReference>
<dbReference type="GO" id="GO:0003712">
    <property type="term" value="F:transcription coregulator activity"/>
    <property type="evidence" value="ECO:0000318"/>
    <property type="project" value="GO_Central"/>
</dbReference>
<evidence type="ECO:0000256" key="7">
    <source>
        <dbReference type="RuleBase" id="RU365082"/>
    </source>
</evidence>
<dbReference type="GO" id="GO:0006357">
    <property type="term" value="P:regulation of transcription by RNA polymerase II"/>
    <property type="evidence" value="ECO:0000318"/>
    <property type="project" value="GO_Central"/>
</dbReference>
<evidence type="ECO:0000256" key="3">
    <source>
        <dbReference type="ARBA" id="ARBA00023015"/>
    </source>
</evidence>
<organism evidence="11">
    <name type="scientific">Selaginella moellendorffii</name>
    <name type="common">Spikemoss</name>
    <dbReference type="NCBI Taxonomy" id="88036"/>
    <lineage>
        <taxon>Eukaryota</taxon>
        <taxon>Viridiplantae</taxon>
        <taxon>Streptophyta</taxon>
        <taxon>Embryophyta</taxon>
        <taxon>Tracheophyta</taxon>
        <taxon>Lycopodiopsida</taxon>
        <taxon>Selaginellales</taxon>
        <taxon>Selaginellaceae</taxon>
        <taxon>Selaginella</taxon>
    </lineage>
</organism>
<name>D8RSL6_SELML</name>
<feature type="region of interest" description="Disordered" evidence="8">
    <location>
        <begin position="658"/>
        <end position="682"/>
    </location>
</feature>
<dbReference type="KEGG" id="smo:SELMODRAFT_173883"/>
<feature type="compositionally biased region" description="Low complexity" evidence="8">
    <location>
        <begin position="1293"/>
        <end position="1307"/>
    </location>
</feature>
<dbReference type="PANTHER" id="PTHR12809">
    <property type="entry name" value="MEDIATOR COMPLEX SUBUNIT"/>
    <property type="match status" value="1"/>
</dbReference>